<accession>A0A0F9BEK0</accession>
<reference evidence="2" key="1">
    <citation type="journal article" date="2015" name="Nature">
        <title>Complex archaea that bridge the gap between prokaryotes and eukaryotes.</title>
        <authorList>
            <person name="Spang A."/>
            <person name="Saw J.H."/>
            <person name="Jorgensen S.L."/>
            <person name="Zaremba-Niedzwiedzka K."/>
            <person name="Martijn J."/>
            <person name="Lind A.E."/>
            <person name="van Eijk R."/>
            <person name="Schleper C."/>
            <person name="Guy L."/>
            <person name="Ettema T.J."/>
        </authorList>
    </citation>
    <scope>NUCLEOTIDE SEQUENCE</scope>
</reference>
<organism evidence="2">
    <name type="scientific">marine sediment metagenome</name>
    <dbReference type="NCBI Taxonomy" id="412755"/>
    <lineage>
        <taxon>unclassified sequences</taxon>
        <taxon>metagenomes</taxon>
        <taxon>ecological metagenomes</taxon>
    </lineage>
</organism>
<sequence>MFLPFLFLLIIISSMASVEVYAHPDIMDIHVLTDGKEALNVKIIGLNNNEPKDDKKEIEFLSDAWIWKNFIWLLIGVIALCMTITISIVYRDELPIKLIKN</sequence>
<keyword evidence="1" id="KW-0472">Membrane</keyword>
<proteinExistence type="predicted"/>
<comment type="caution">
    <text evidence="2">The sequence shown here is derived from an EMBL/GenBank/DDBJ whole genome shotgun (WGS) entry which is preliminary data.</text>
</comment>
<dbReference type="AlphaFoldDB" id="A0A0F9BEK0"/>
<protein>
    <submittedName>
        <fullName evidence="2">Uncharacterized protein</fullName>
    </submittedName>
</protein>
<gene>
    <name evidence="2" type="ORF">LCGC14_2456400</name>
</gene>
<keyword evidence="1" id="KW-1133">Transmembrane helix</keyword>
<evidence type="ECO:0000313" key="2">
    <source>
        <dbReference type="EMBL" id="KKL20344.1"/>
    </source>
</evidence>
<feature type="transmembrane region" description="Helical" evidence="1">
    <location>
        <begin position="70"/>
        <end position="90"/>
    </location>
</feature>
<keyword evidence="1" id="KW-0812">Transmembrane</keyword>
<evidence type="ECO:0000256" key="1">
    <source>
        <dbReference type="SAM" id="Phobius"/>
    </source>
</evidence>
<dbReference type="EMBL" id="LAZR01038134">
    <property type="protein sequence ID" value="KKL20344.1"/>
    <property type="molecule type" value="Genomic_DNA"/>
</dbReference>
<name>A0A0F9BEK0_9ZZZZ</name>